<accession>A0A0F9L942</accession>
<dbReference type="EMBL" id="LAZR01011660">
    <property type="protein sequence ID" value="KKM60540.1"/>
    <property type="molecule type" value="Genomic_DNA"/>
</dbReference>
<name>A0A0F9L942_9ZZZZ</name>
<comment type="caution">
    <text evidence="2">The sequence shown here is derived from an EMBL/GenBank/DDBJ whole genome shotgun (WGS) entry which is preliminary data.</text>
</comment>
<sequence length="99" mass="10964">MTDTKGPFYAVVNDLIGGYDVSIFDKPVSQHDTRLSGGEWTIGSFISEGWAKRIAMALNDPDAELRMTRAEKRKARSFLILGIVLGVIEGLVIGHWLWG</sequence>
<evidence type="ECO:0000256" key="1">
    <source>
        <dbReference type="SAM" id="Phobius"/>
    </source>
</evidence>
<organism evidence="2">
    <name type="scientific">marine sediment metagenome</name>
    <dbReference type="NCBI Taxonomy" id="412755"/>
    <lineage>
        <taxon>unclassified sequences</taxon>
        <taxon>metagenomes</taxon>
        <taxon>ecological metagenomes</taxon>
    </lineage>
</organism>
<evidence type="ECO:0000313" key="2">
    <source>
        <dbReference type="EMBL" id="KKM60540.1"/>
    </source>
</evidence>
<dbReference type="AlphaFoldDB" id="A0A0F9L942"/>
<protein>
    <submittedName>
        <fullName evidence="2">Uncharacterized protein</fullName>
    </submittedName>
</protein>
<keyword evidence="1" id="KW-1133">Transmembrane helix</keyword>
<gene>
    <name evidence="2" type="ORF">LCGC14_1540850</name>
</gene>
<keyword evidence="1" id="KW-0812">Transmembrane</keyword>
<feature type="transmembrane region" description="Helical" evidence="1">
    <location>
        <begin position="78"/>
        <end position="98"/>
    </location>
</feature>
<reference evidence="2" key="1">
    <citation type="journal article" date="2015" name="Nature">
        <title>Complex archaea that bridge the gap between prokaryotes and eukaryotes.</title>
        <authorList>
            <person name="Spang A."/>
            <person name="Saw J.H."/>
            <person name="Jorgensen S.L."/>
            <person name="Zaremba-Niedzwiedzka K."/>
            <person name="Martijn J."/>
            <person name="Lind A.E."/>
            <person name="van Eijk R."/>
            <person name="Schleper C."/>
            <person name="Guy L."/>
            <person name="Ettema T.J."/>
        </authorList>
    </citation>
    <scope>NUCLEOTIDE SEQUENCE</scope>
</reference>
<keyword evidence="1" id="KW-0472">Membrane</keyword>
<proteinExistence type="predicted"/>